<evidence type="ECO:0000313" key="1">
    <source>
        <dbReference type="EMBL" id="EMI18555.1"/>
    </source>
</evidence>
<dbReference type="Proteomes" id="UP000011991">
    <property type="component" value="Unassembled WGS sequence"/>
</dbReference>
<keyword evidence="2" id="KW-1185">Reference proteome</keyword>
<dbReference type="PATRIC" id="fig|1265738.3.peg.4538"/>
<dbReference type="EMBL" id="ANOG01000649">
    <property type="protein sequence ID" value="EMI18555.1"/>
    <property type="molecule type" value="Genomic_DNA"/>
</dbReference>
<accession>M5RGT4</accession>
<dbReference type="AlphaFoldDB" id="M5RGT4"/>
<evidence type="ECO:0000313" key="2">
    <source>
        <dbReference type="Proteomes" id="UP000011991"/>
    </source>
</evidence>
<comment type="caution">
    <text evidence="1">The sequence shown here is derived from an EMBL/GenBank/DDBJ whole genome shotgun (WGS) entry which is preliminary data.</text>
</comment>
<gene>
    <name evidence="1" type="ORF">RMSM_04522</name>
</gene>
<name>M5RGT4_9BACT</name>
<reference evidence="1 2" key="1">
    <citation type="journal article" date="2013" name="Mar. Genomics">
        <title>Expression of sulfatases in Rhodopirellula baltica and the diversity of sulfatases in the genus Rhodopirellula.</title>
        <authorList>
            <person name="Wegner C.E."/>
            <person name="Richter-Heitmann T."/>
            <person name="Klindworth A."/>
            <person name="Klockow C."/>
            <person name="Richter M."/>
            <person name="Achstetter T."/>
            <person name="Glockner F.O."/>
            <person name="Harder J."/>
        </authorList>
    </citation>
    <scope>NUCLEOTIDE SEQUENCE [LARGE SCALE GENOMIC DNA]</scope>
    <source>
        <strain evidence="1 2">SM1</strain>
    </source>
</reference>
<protein>
    <submittedName>
        <fullName evidence="1">Uncharacterized protein</fullName>
    </submittedName>
</protein>
<organism evidence="1 2">
    <name type="scientific">Rhodopirellula maiorica SM1</name>
    <dbReference type="NCBI Taxonomy" id="1265738"/>
    <lineage>
        <taxon>Bacteria</taxon>
        <taxon>Pseudomonadati</taxon>
        <taxon>Planctomycetota</taxon>
        <taxon>Planctomycetia</taxon>
        <taxon>Pirellulales</taxon>
        <taxon>Pirellulaceae</taxon>
        <taxon>Novipirellula</taxon>
    </lineage>
</organism>
<proteinExistence type="predicted"/>
<sequence length="42" mass="5116">MELYQRLCQQNQRLEQEHIPETIVQKAFDHWGVSERIESNCK</sequence>